<evidence type="ECO:0000313" key="2">
    <source>
        <dbReference type="Proteomes" id="UP001159363"/>
    </source>
</evidence>
<keyword evidence="2" id="KW-1185">Reference proteome</keyword>
<sequence>MALRNQEDALIAAACCAKNKIGGRKGGFVFGQHRLEARKKYGRCDLLEDFQRDDQDLLAGELTTDRKYLLPVIGPRCIPTKEKLAVTLTGYSFANLAVLFKMSKSIINLIVPEVCDVLIDALQCYVRVSTSQHIDLQCSLEEWLIVAENFEKKLQFPNCVLVVWMGSMSSGYVGISEILLLFIGFVGDSVNTGENRIFIRRLERPSVIFYSQ</sequence>
<accession>A0ABQ9HXJ7</accession>
<proteinExistence type="predicted"/>
<evidence type="ECO:0000313" key="1">
    <source>
        <dbReference type="EMBL" id="KAJ8889094.1"/>
    </source>
</evidence>
<dbReference type="Proteomes" id="UP001159363">
    <property type="component" value="Chromosome 3"/>
</dbReference>
<comment type="caution">
    <text evidence="1">The sequence shown here is derived from an EMBL/GenBank/DDBJ whole genome shotgun (WGS) entry which is preliminary data.</text>
</comment>
<organism evidence="1 2">
    <name type="scientific">Dryococelus australis</name>
    <dbReference type="NCBI Taxonomy" id="614101"/>
    <lineage>
        <taxon>Eukaryota</taxon>
        <taxon>Metazoa</taxon>
        <taxon>Ecdysozoa</taxon>
        <taxon>Arthropoda</taxon>
        <taxon>Hexapoda</taxon>
        <taxon>Insecta</taxon>
        <taxon>Pterygota</taxon>
        <taxon>Neoptera</taxon>
        <taxon>Polyneoptera</taxon>
        <taxon>Phasmatodea</taxon>
        <taxon>Verophasmatodea</taxon>
        <taxon>Anareolatae</taxon>
        <taxon>Phasmatidae</taxon>
        <taxon>Eurycanthinae</taxon>
        <taxon>Dryococelus</taxon>
    </lineage>
</organism>
<reference evidence="1 2" key="1">
    <citation type="submission" date="2023-02" db="EMBL/GenBank/DDBJ databases">
        <title>LHISI_Scaffold_Assembly.</title>
        <authorList>
            <person name="Stuart O.P."/>
            <person name="Cleave R."/>
            <person name="Magrath M.J.L."/>
            <person name="Mikheyev A.S."/>
        </authorList>
    </citation>
    <scope>NUCLEOTIDE SEQUENCE [LARGE SCALE GENOMIC DNA]</scope>
    <source>
        <strain evidence="1">Daus_M_001</strain>
        <tissue evidence="1">Leg muscle</tissue>
    </source>
</reference>
<name>A0ABQ9HXJ7_9NEOP</name>
<protein>
    <submittedName>
        <fullName evidence="1">Uncharacterized protein</fullName>
    </submittedName>
</protein>
<dbReference type="EMBL" id="JARBHB010000003">
    <property type="protein sequence ID" value="KAJ8889094.1"/>
    <property type="molecule type" value="Genomic_DNA"/>
</dbReference>
<gene>
    <name evidence="1" type="ORF">PR048_008588</name>
</gene>